<feature type="coiled-coil region" evidence="1">
    <location>
        <begin position="823"/>
        <end position="941"/>
    </location>
</feature>
<evidence type="ECO:0000313" key="3">
    <source>
        <dbReference type="EMBL" id="SAM08154.1"/>
    </source>
</evidence>
<feature type="compositionally biased region" description="Polar residues" evidence="2">
    <location>
        <begin position="650"/>
        <end position="669"/>
    </location>
</feature>
<dbReference type="EMBL" id="LT554888">
    <property type="protein sequence ID" value="SAM08154.1"/>
    <property type="molecule type" value="Genomic_DNA"/>
</dbReference>
<feature type="region of interest" description="Disordered" evidence="2">
    <location>
        <begin position="78"/>
        <end position="124"/>
    </location>
</feature>
<feature type="region of interest" description="Disordered" evidence="2">
    <location>
        <begin position="736"/>
        <end position="762"/>
    </location>
</feature>
<accession>A0A168SAG1</accession>
<feature type="compositionally biased region" description="Low complexity" evidence="2">
    <location>
        <begin position="292"/>
        <end position="302"/>
    </location>
</feature>
<dbReference type="OrthoDB" id="6022054at2759"/>
<feature type="coiled-coil region" evidence="1">
    <location>
        <begin position="1020"/>
        <end position="1068"/>
    </location>
</feature>
<dbReference type="Proteomes" id="UP000078561">
    <property type="component" value="Unassembled WGS sequence"/>
</dbReference>
<dbReference type="InParanoid" id="A0A168SAG1"/>
<keyword evidence="4" id="KW-1185">Reference proteome</keyword>
<keyword evidence="1" id="KW-0175">Coiled coil</keyword>
<feature type="compositionally biased region" description="Low complexity" evidence="2">
    <location>
        <begin position="747"/>
        <end position="762"/>
    </location>
</feature>
<dbReference type="InterPro" id="IPR007483">
    <property type="entry name" value="Hamartin"/>
</dbReference>
<protein>
    <recommendedName>
        <fullName evidence="5">Tuberous sclerosis 1</fullName>
    </recommendedName>
</protein>
<dbReference type="AlphaFoldDB" id="A0A168SAG1"/>
<dbReference type="GO" id="GO:0033596">
    <property type="term" value="C:TSC1-TSC2 complex"/>
    <property type="evidence" value="ECO:0007669"/>
    <property type="project" value="TreeGrafter"/>
</dbReference>
<evidence type="ECO:0008006" key="5">
    <source>
        <dbReference type="Google" id="ProtNLM"/>
    </source>
</evidence>
<name>A0A168SAG1_ABSGL</name>
<gene>
    <name evidence="3" type="primary">ABSGL_13816.1 scaffold 14339</name>
</gene>
<evidence type="ECO:0000313" key="4">
    <source>
        <dbReference type="Proteomes" id="UP000078561"/>
    </source>
</evidence>
<dbReference type="GO" id="GO:0051726">
    <property type="term" value="P:regulation of cell cycle"/>
    <property type="evidence" value="ECO:0007669"/>
    <property type="project" value="TreeGrafter"/>
</dbReference>
<dbReference type="GO" id="GO:0032007">
    <property type="term" value="P:negative regulation of TOR signaling"/>
    <property type="evidence" value="ECO:0007669"/>
    <property type="project" value="TreeGrafter"/>
</dbReference>
<evidence type="ECO:0000256" key="2">
    <source>
        <dbReference type="SAM" id="MobiDB-lite"/>
    </source>
</evidence>
<proteinExistence type="predicted"/>
<dbReference type="PANTHER" id="PTHR15154">
    <property type="entry name" value="HAMARTIN"/>
    <property type="match status" value="1"/>
</dbReference>
<evidence type="ECO:0000256" key="1">
    <source>
        <dbReference type="SAM" id="Coils"/>
    </source>
</evidence>
<dbReference type="STRING" id="4829.A0A168SAG1"/>
<dbReference type="Pfam" id="PF04388">
    <property type="entry name" value="Hamartin"/>
    <property type="match status" value="1"/>
</dbReference>
<reference evidence="3" key="1">
    <citation type="submission" date="2016-04" db="EMBL/GenBank/DDBJ databases">
        <authorList>
            <person name="Evans L.H."/>
            <person name="Alamgir A."/>
            <person name="Owens N."/>
            <person name="Weber N.D."/>
            <person name="Virtaneva K."/>
            <person name="Barbian K."/>
            <person name="Babar A."/>
            <person name="Rosenke K."/>
        </authorList>
    </citation>
    <scope>NUCLEOTIDE SEQUENCE [LARGE SCALE GENOMIC DNA]</scope>
    <source>
        <strain evidence="3">CBS 101.48</strain>
    </source>
</reference>
<sequence length="1077" mass="122383">MVTLKEIVRSVSQTVRQATAKTTGQSTLDIIDIFLDEHPSLLVTNATHGSNTSTPIINTTPSSLLSAAANSVATNLGNASSANNTPTSSSSGGNSVNNTSGSNNNSSSNANNNSSSSNSNNTNTASLTAEDIEANATIDKLSSELFFIYSTTILSSTLAATAISCTPEAQRLHNQQYLLLSFVHALLPLLGPSRIFQMPWWTRALQPILTTAAYTDKIKQQARQIIITSLILEQQIIRLKQQSTSPTFATWTLDYYLEWARAYQDREQHQLELLVDKQQQKDQQDSEEQGQHQHQQQQQQQSGNDIRLQHQALLDMEQEEWSKNLMLILMALGAAETKPFFCLLNGYFQSSQHRLQIVYLLSQFMLRKRTHAHEILETPLFESMLKSLMYDNSTTLIAISVTNMIMLLPRICTSLPPFLPQLFYIFARAISWDQLRDMRKKQHSSSSKRKIDTDWDCADYTFSKLAAPPSNPQTGPFFTALYGLYPCNFLNFLHKPYAYFENNEFTVPEEFDEETFRTRAMVQVARHMLHPNLVTMDLETELTDRSRWMKMEPPDVIARIMSLDLTNAASRVAFANTTTTTTTTTSAYGISRDHHGDGMTYDFSDKPRHTNSMDLLDTSLWTATTRAVKQDDKDDLDLPGIHPSPPTVQLPPTKQQTLHTSPLSNTLESTRPPMISNILQLHRALKSGSEVLIGDDIWDASLEHMTSPISSACTSPRVKDQSATSFSDYHQTTHTARMGGADTTHGSSSLLSSSSSSSSSSTCSSETKLLIAALKREVLLLRNELNFELFLKQQHLQHIGRLHREHVMDSTVEAERQQLYNTNRMLKAQLSQTTASLEKLKSEAVLTRQKHIKWEDEQSNKLRGYREARKEWQAHMEVANTKIEDSRRMIQDLHEQLDEYRKKSFNMENEIQTLQPTLEKATEYQNRVKQLTQQMLLWEEDTTHLKEQKRYIKGLLSQWWSMEELVASLQAENQKLLTDQSHGEKEMEKLVKQLSMLSASPTPHQLASPQEQQSLFTKFKDTRKAEMDQMKLVLQDLKQQLTQSEMDKIKYLAELEQYKTKHQQLQQQSPGDDHDST</sequence>
<dbReference type="PANTHER" id="PTHR15154:SF2">
    <property type="entry name" value="HAMARTIN"/>
    <property type="match status" value="1"/>
</dbReference>
<feature type="region of interest" description="Disordered" evidence="2">
    <location>
        <begin position="631"/>
        <end position="671"/>
    </location>
</feature>
<feature type="region of interest" description="Disordered" evidence="2">
    <location>
        <begin position="277"/>
        <end position="302"/>
    </location>
</feature>
<organism evidence="3">
    <name type="scientific">Absidia glauca</name>
    <name type="common">Pin mould</name>
    <dbReference type="NCBI Taxonomy" id="4829"/>
    <lineage>
        <taxon>Eukaryota</taxon>
        <taxon>Fungi</taxon>
        <taxon>Fungi incertae sedis</taxon>
        <taxon>Mucoromycota</taxon>
        <taxon>Mucoromycotina</taxon>
        <taxon>Mucoromycetes</taxon>
        <taxon>Mucorales</taxon>
        <taxon>Cunninghamellaceae</taxon>
        <taxon>Absidia</taxon>
    </lineage>
</organism>